<sequence length="129" mass="14519">MRLVVPAAADEVFAKVIEIDGSKPDLFNAARVSIGLLGVISKDPAFKRSVTYDYRSDDRFQDEFREMKKLHEFFDSTWYPSQRAAVYRLDGRVPANSSDDGVNDFIGFQSNPFGLGLFPGLDLSRAEFD</sequence>
<dbReference type="Proteomes" id="UP001412067">
    <property type="component" value="Unassembled WGS sequence"/>
</dbReference>
<comment type="caution">
    <text evidence="1">The sequence shown here is derived from an EMBL/GenBank/DDBJ whole genome shotgun (WGS) entry which is preliminary data.</text>
</comment>
<dbReference type="EMBL" id="JBBWWR010000012">
    <property type="protein sequence ID" value="KAK8958364.1"/>
    <property type="molecule type" value="Genomic_DNA"/>
</dbReference>
<proteinExistence type="predicted"/>
<accession>A0ABR2M2T9</accession>
<protein>
    <submittedName>
        <fullName evidence="1">Uncharacterized protein</fullName>
    </submittedName>
</protein>
<name>A0ABR2M2T9_9ASPA</name>
<gene>
    <name evidence="1" type="ORF">KSP40_PGU020864</name>
</gene>
<keyword evidence="2" id="KW-1185">Reference proteome</keyword>
<reference evidence="1 2" key="1">
    <citation type="journal article" date="2022" name="Nat. Plants">
        <title>Genomes of leafy and leafless Platanthera orchids illuminate the evolution of mycoheterotrophy.</title>
        <authorList>
            <person name="Li M.H."/>
            <person name="Liu K.W."/>
            <person name="Li Z."/>
            <person name="Lu H.C."/>
            <person name="Ye Q.L."/>
            <person name="Zhang D."/>
            <person name="Wang J.Y."/>
            <person name="Li Y.F."/>
            <person name="Zhong Z.M."/>
            <person name="Liu X."/>
            <person name="Yu X."/>
            <person name="Liu D.K."/>
            <person name="Tu X.D."/>
            <person name="Liu B."/>
            <person name="Hao Y."/>
            <person name="Liao X.Y."/>
            <person name="Jiang Y.T."/>
            <person name="Sun W.H."/>
            <person name="Chen J."/>
            <person name="Chen Y.Q."/>
            <person name="Ai Y."/>
            <person name="Zhai J.W."/>
            <person name="Wu S.S."/>
            <person name="Zhou Z."/>
            <person name="Hsiao Y.Y."/>
            <person name="Wu W.L."/>
            <person name="Chen Y.Y."/>
            <person name="Lin Y.F."/>
            <person name="Hsu J.L."/>
            <person name="Li C.Y."/>
            <person name="Wang Z.W."/>
            <person name="Zhao X."/>
            <person name="Zhong W.Y."/>
            <person name="Ma X.K."/>
            <person name="Ma L."/>
            <person name="Huang J."/>
            <person name="Chen G.Z."/>
            <person name="Huang M.Z."/>
            <person name="Huang L."/>
            <person name="Peng D.H."/>
            <person name="Luo Y.B."/>
            <person name="Zou S.Q."/>
            <person name="Chen S.P."/>
            <person name="Lan S."/>
            <person name="Tsai W.C."/>
            <person name="Van de Peer Y."/>
            <person name="Liu Z.J."/>
        </authorList>
    </citation>
    <scope>NUCLEOTIDE SEQUENCE [LARGE SCALE GENOMIC DNA]</scope>
    <source>
        <strain evidence="1">Lor288</strain>
    </source>
</reference>
<evidence type="ECO:0000313" key="2">
    <source>
        <dbReference type="Proteomes" id="UP001412067"/>
    </source>
</evidence>
<organism evidence="1 2">
    <name type="scientific">Platanthera guangdongensis</name>
    <dbReference type="NCBI Taxonomy" id="2320717"/>
    <lineage>
        <taxon>Eukaryota</taxon>
        <taxon>Viridiplantae</taxon>
        <taxon>Streptophyta</taxon>
        <taxon>Embryophyta</taxon>
        <taxon>Tracheophyta</taxon>
        <taxon>Spermatophyta</taxon>
        <taxon>Magnoliopsida</taxon>
        <taxon>Liliopsida</taxon>
        <taxon>Asparagales</taxon>
        <taxon>Orchidaceae</taxon>
        <taxon>Orchidoideae</taxon>
        <taxon>Orchideae</taxon>
        <taxon>Orchidinae</taxon>
        <taxon>Platanthera</taxon>
    </lineage>
</organism>
<evidence type="ECO:0000313" key="1">
    <source>
        <dbReference type="EMBL" id="KAK8958364.1"/>
    </source>
</evidence>